<dbReference type="PANTHER" id="PTHR25462">
    <property type="entry name" value="BONUS, ISOFORM C-RELATED"/>
    <property type="match status" value="1"/>
</dbReference>
<sequence>MKSLAEALERIKEQLNESSINCDICAQGKQHTHAVSRCIECAEYLCDTCDKCHGRMRSTKSHKRVKLTGDTEKDSKIAIDSLVQRNIDCTEHNDQPLKFYCKTDKTIVCRDCCITDHSGHSCVKIEDVAKEELRNVSALVGLAIQRKDLLDKQLKNSDDLTGTTEQKLQTLLSSIKSDRRAMISELDRYFNKLERDAKEVHNNTLKQIKSQRSDLELQRGVTESTLLHLTSVQKHG</sequence>
<evidence type="ECO:0000256" key="1">
    <source>
        <dbReference type="PROSITE-ProRule" id="PRU00024"/>
    </source>
</evidence>
<name>A0A8S4NHS8_OWEFU</name>
<dbReference type="AlphaFoldDB" id="A0A8S4NHS8"/>
<organism evidence="3 4">
    <name type="scientific">Owenia fusiformis</name>
    <name type="common">Polychaete worm</name>
    <dbReference type="NCBI Taxonomy" id="6347"/>
    <lineage>
        <taxon>Eukaryota</taxon>
        <taxon>Metazoa</taxon>
        <taxon>Spiralia</taxon>
        <taxon>Lophotrochozoa</taxon>
        <taxon>Annelida</taxon>
        <taxon>Polychaeta</taxon>
        <taxon>Sedentaria</taxon>
        <taxon>Canalipalpata</taxon>
        <taxon>Sabellida</taxon>
        <taxon>Oweniida</taxon>
        <taxon>Oweniidae</taxon>
        <taxon>Owenia</taxon>
    </lineage>
</organism>
<gene>
    <name evidence="3" type="ORF">OFUS_LOCUS6907</name>
</gene>
<keyword evidence="1" id="KW-0862">Zinc</keyword>
<dbReference type="PROSITE" id="PS50119">
    <property type="entry name" value="ZF_BBOX"/>
    <property type="match status" value="1"/>
</dbReference>
<comment type="caution">
    <text evidence="3">The sequence shown here is derived from an EMBL/GenBank/DDBJ whole genome shotgun (WGS) entry which is preliminary data.</text>
</comment>
<keyword evidence="1" id="KW-0863">Zinc-finger</keyword>
<dbReference type="Gene3D" id="3.30.160.60">
    <property type="entry name" value="Classic Zinc Finger"/>
    <property type="match status" value="1"/>
</dbReference>
<dbReference type="OrthoDB" id="6263749at2759"/>
<dbReference type="CDD" id="cd19756">
    <property type="entry name" value="Bbox2"/>
    <property type="match status" value="1"/>
</dbReference>
<dbReference type="SUPFAM" id="SSF57845">
    <property type="entry name" value="B-box zinc-binding domain"/>
    <property type="match status" value="1"/>
</dbReference>
<keyword evidence="4" id="KW-1185">Reference proteome</keyword>
<keyword evidence="1" id="KW-0479">Metal-binding</keyword>
<proteinExistence type="predicted"/>
<dbReference type="EMBL" id="CAIIXF020000003">
    <property type="protein sequence ID" value="CAH1780179.1"/>
    <property type="molecule type" value="Genomic_DNA"/>
</dbReference>
<dbReference type="GO" id="GO:0008270">
    <property type="term" value="F:zinc ion binding"/>
    <property type="evidence" value="ECO:0007669"/>
    <property type="project" value="UniProtKB-KW"/>
</dbReference>
<feature type="non-terminal residue" evidence="3">
    <location>
        <position position="236"/>
    </location>
</feature>
<dbReference type="Gene3D" id="4.10.830.40">
    <property type="match status" value="1"/>
</dbReference>
<dbReference type="InterPro" id="IPR000315">
    <property type="entry name" value="Znf_B-box"/>
</dbReference>
<reference evidence="3" key="1">
    <citation type="submission" date="2022-03" db="EMBL/GenBank/DDBJ databases">
        <authorList>
            <person name="Martin C."/>
        </authorList>
    </citation>
    <scope>NUCLEOTIDE SEQUENCE</scope>
</reference>
<dbReference type="Proteomes" id="UP000749559">
    <property type="component" value="Unassembled WGS sequence"/>
</dbReference>
<dbReference type="SMART" id="SM00336">
    <property type="entry name" value="BBOX"/>
    <property type="match status" value="2"/>
</dbReference>
<protein>
    <recommendedName>
        <fullName evidence="2">B box-type domain-containing protein</fullName>
    </recommendedName>
</protein>
<dbReference type="PANTHER" id="PTHR25462:SF296">
    <property type="entry name" value="MEIOTIC P26, ISOFORM F"/>
    <property type="match status" value="1"/>
</dbReference>
<dbReference type="InterPro" id="IPR047153">
    <property type="entry name" value="TRIM45/56/19-like"/>
</dbReference>
<dbReference type="Pfam" id="PF00643">
    <property type="entry name" value="zf-B_box"/>
    <property type="match status" value="1"/>
</dbReference>
<accession>A0A8S4NHS8</accession>
<evidence type="ECO:0000313" key="4">
    <source>
        <dbReference type="Proteomes" id="UP000749559"/>
    </source>
</evidence>
<evidence type="ECO:0000313" key="3">
    <source>
        <dbReference type="EMBL" id="CAH1780179.1"/>
    </source>
</evidence>
<evidence type="ECO:0000259" key="2">
    <source>
        <dbReference type="PROSITE" id="PS50119"/>
    </source>
</evidence>
<feature type="domain" description="B box-type" evidence="2">
    <location>
        <begin position="84"/>
        <end position="125"/>
    </location>
</feature>